<protein>
    <submittedName>
        <fullName evidence="1">Uncharacterized protein</fullName>
    </submittedName>
</protein>
<dbReference type="Proteomes" id="UP001165960">
    <property type="component" value="Unassembled WGS sequence"/>
</dbReference>
<keyword evidence="2" id="KW-1185">Reference proteome</keyword>
<evidence type="ECO:0000313" key="2">
    <source>
        <dbReference type="Proteomes" id="UP001165960"/>
    </source>
</evidence>
<sequence length="481" mass="52873">MGWPRAVAFVLPNELFERFGLFGMLALMNQYLKTAFGLKEGEAKTYVHLFNALICTFPVVGGAISDSYLGKYYTVVIFSLISLVGNVLLSIFSVDGVVGELGRLPIWAFLVPVCLVAIGSGGAKPCAISHAGDQFTETKLLDRFYSIHSMMMSIGILLAVIVIPLAKEEMGYHLAYGICTLALLVSLVTFISGKRVFTIVPPNGEFLPWQITKLTVHAAVRKAMGHKAENWLDLVSDSYDAELIQEARQFLRVAVIFAPLIFMWMLNEQNATEWQNQYEMMDKVILGITIPTESSSLASALMIVFLLPFMGFVFFPFLERRGIRFGAGARVGMGYGLFLASFFVSTILQYPVRAAASNRVIVNNVVVSCEGCVSGAWQLPQWILSSLGDTILGPSLGMLAYSNVGPKLKASAISLILLTIALANCIIILMEPVLSHLESPINRQWCYVSISSVFFVVYLVLLKTWFVPPASKVHVSFKASV</sequence>
<name>A0ACC2RI86_9FUNG</name>
<dbReference type="EMBL" id="QTSX02007198">
    <property type="protein sequence ID" value="KAJ9049813.1"/>
    <property type="molecule type" value="Genomic_DNA"/>
</dbReference>
<gene>
    <name evidence="1" type="ORF">DSO57_1020749</name>
</gene>
<comment type="caution">
    <text evidence="1">The sequence shown here is derived from an EMBL/GenBank/DDBJ whole genome shotgun (WGS) entry which is preliminary data.</text>
</comment>
<accession>A0ACC2RI86</accession>
<proteinExistence type="predicted"/>
<reference evidence="1" key="1">
    <citation type="submission" date="2022-04" db="EMBL/GenBank/DDBJ databases">
        <title>Genome of the entomopathogenic fungus Entomophthora muscae.</title>
        <authorList>
            <person name="Elya C."/>
            <person name="Lovett B.R."/>
            <person name="Lee E."/>
            <person name="Macias A.M."/>
            <person name="Hajek A.E."/>
            <person name="De Bivort B.L."/>
            <person name="Kasson M.T."/>
            <person name="De Fine Licht H.H."/>
            <person name="Stajich J.E."/>
        </authorList>
    </citation>
    <scope>NUCLEOTIDE SEQUENCE</scope>
    <source>
        <strain evidence="1">Berkeley</strain>
    </source>
</reference>
<organism evidence="1 2">
    <name type="scientific">Entomophthora muscae</name>
    <dbReference type="NCBI Taxonomy" id="34485"/>
    <lineage>
        <taxon>Eukaryota</taxon>
        <taxon>Fungi</taxon>
        <taxon>Fungi incertae sedis</taxon>
        <taxon>Zoopagomycota</taxon>
        <taxon>Entomophthoromycotina</taxon>
        <taxon>Entomophthoromycetes</taxon>
        <taxon>Entomophthorales</taxon>
        <taxon>Entomophthoraceae</taxon>
        <taxon>Entomophthora</taxon>
    </lineage>
</organism>
<evidence type="ECO:0000313" key="1">
    <source>
        <dbReference type="EMBL" id="KAJ9049813.1"/>
    </source>
</evidence>